<dbReference type="InterPro" id="IPR023401">
    <property type="entry name" value="ODC_N"/>
</dbReference>
<dbReference type="EMBL" id="RJVQ01000005">
    <property type="protein sequence ID" value="RQW62786.1"/>
    <property type="molecule type" value="Genomic_DNA"/>
</dbReference>
<dbReference type="PANTHER" id="PTHR13812:SF19">
    <property type="entry name" value="KETIMINE REDUCTASE MU-CRYSTALLIN"/>
    <property type="match status" value="1"/>
</dbReference>
<organism evidence="1 2">
    <name type="scientific">Vibrio viridaestus</name>
    <dbReference type="NCBI Taxonomy" id="2487322"/>
    <lineage>
        <taxon>Bacteria</taxon>
        <taxon>Pseudomonadati</taxon>
        <taxon>Pseudomonadota</taxon>
        <taxon>Gammaproteobacteria</taxon>
        <taxon>Vibrionales</taxon>
        <taxon>Vibrionaceae</taxon>
        <taxon>Vibrio</taxon>
    </lineage>
</organism>
<dbReference type="Pfam" id="PF02423">
    <property type="entry name" value="OCD_Mu_crystall"/>
    <property type="match status" value="1"/>
</dbReference>
<dbReference type="AlphaFoldDB" id="A0A3N9U431"/>
<proteinExistence type="predicted"/>
<dbReference type="NCBIfam" id="NF005762">
    <property type="entry name" value="PRK07589.1"/>
    <property type="match status" value="1"/>
</dbReference>
<reference evidence="1 2" key="1">
    <citation type="submission" date="2018-11" db="EMBL/GenBank/DDBJ databases">
        <title>Vibrio LJC006 sp. nov., isolated from seawater during the bloom of the enteromorpha.</title>
        <authorList>
            <person name="Liang J."/>
        </authorList>
    </citation>
    <scope>NUCLEOTIDE SEQUENCE [LARGE SCALE GENOMIC DNA]</scope>
    <source>
        <strain evidence="1 2">LJC006</strain>
    </source>
</reference>
<dbReference type="InterPro" id="IPR036291">
    <property type="entry name" value="NAD(P)-bd_dom_sf"/>
</dbReference>
<dbReference type="InterPro" id="IPR003462">
    <property type="entry name" value="ODC_Mu_crystall"/>
</dbReference>
<protein>
    <submittedName>
        <fullName evidence="1">Ornithine cyclodeaminase</fullName>
    </submittedName>
</protein>
<sequence length="351" mass="38975">MSTFILSAKEQVPFLGVKDVCKLISAYGIEAFLKDLAQQIEQDFIHWEHLDKSNRYASHSADGVIELMPISDGTYFSCKTVNGHPNNYLNELQTVAAFGVLSDVASGYPILLSEMCLLTALRTAATSALVATYLAPKHREQMTLIGNGAQSEFQALAFRALLGINRVCLYDIDHQASEKAYHNLRSRGFDVIIHDSVEAAITNSQIITTCTADKKYAQILDDSVVKPGVHINAIGGDCPGKTELNKNILTRSAIFVEYTPQTRIEGEIQQMPDNFAVTELHDLFTGSHIGRRSEEEITLFDGVGFASEDLSVLRFIRDILADEQYLKKSELYTLDIVSNQVDPKNLFSLFQ</sequence>
<keyword evidence="2" id="KW-1185">Reference proteome</keyword>
<dbReference type="PANTHER" id="PTHR13812">
    <property type="entry name" value="KETIMINE REDUCTASE MU-CRYSTALLIN"/>
    <property type="match status" value="1"/>
</dbReference>
<dbReference type="Gene3D" id="3.40.50.720">
    <property type="entry name" value="NAD(P)-binding Rossmann-like Domain"/>
    <property type="match status" value="1"/>
</dbReference>
<name>A0A3N9U431_9VIBR</name>
<evidence type="ECO:0000313" key="2">
    <source>
        <dbReference type="Proteomes" id="UP000281112"/>
    </source>
</evidence>
<dbReference type="Proteomes" id="UP000281112">
    <property type="component" value="Unassembled WGS sequence"/>
</dbReference>
<dbReference type="SUPFAM" id="SSF51735">
    <property type="entry name" value="NAD(P)-binding Rossmann-fold domains"/>
    <property type="match status" value="1"/>
</dbReference>
<dbReference type="Gene3D" id="3.30.1780.10">
    <property type="entry name" value="ornithine cyclodeaminase, domain 1"/>
    <property type="match status" value="1"/>
</dbReference>
<evidence type="ECO:0000313" key="1">
    <source>
        <dbReference type="EMBL" id="RQW62786.1"/>
    </source>
</evidence>
<comment type="caution">
    <text evidence="1">The sequence shown here is derived from an EMBL/GenBank/DDBJ whole genome shotgun (WGS) entry which is preliminary data.</text>
</comment>
<accession>A0A3N9U431</accession>
<gene>
    <name evidence="1" type="ORF">EES38_13775</name>
</gene>
<dbReference type="RefSeq" id="WP_124937777.1">
    <property type="nucleotide sequence ID" value="NZ_RJVQ01000005.1"/>
</dbReference>
<dbReference type="OrthoDB" id="9809203at2"/>